<dbReference type="InterPro" id="IPR002347">
    <property type="entry name" value="SDR_fam"/>
</dbReference>
<protein>
    <submittedName>
        <fullName evidence="5">NADP-dependent 3-hydroxy acid dehydrogenase YdfG</fullName>
    </submittedName>
</protein>
<gene>
    <name evidence="5" type="ORF">ABIF29_009332</name>
</gene>
<feature type="domain" description="Ketoreductase" evidence="4">
    <location>
        <begin position="7"/>
        <end position="192"/>
    </location>
</feature>
<evidence type="ECO:0000313" key="6">
    <source>
        <dbReference type="Proteomes" id="UP001565471"/>
    </source>
</evidence>
<dbReference type="RefSeq" id="WP_016848287.1">
    <property type="nucleotide sequence ID" value="NZ_CP126004.1"/>
</dbReference>
<dbReference type="CDD" id="cd05233">
    <property type="entry name" value="SDR_c"/>
    <property type="match status" value="1"/>
</dbReference>
<dbReference type="SMART" id="SM00822">
    <property type="entry name" value="PKS_KR"/>
    <property type="match status" value="1"/>
</dbReference>
<accession>A0ABV4FI19</accession>
<evidence type="ECO:0000313" key="5">
    <source>
        <dbReference type="EMBL" id="MEY9322533.1"/>
    </source>
</evidence>
<comment type="caution">
    <text evidence="5">The sequence shown here is derived from an EMBL/GenBank/DDBJ whole genome shotgun (WGS) entry which is preliminary data.</text>
</comment>
<dbReference type="SUPFAM" id="SSF51735">
    <property type="entry name" value="NAD(P)-binding Rossmann-fold domains"/>
    <property type="match status" value="1"/>
</dbReference>
<reference evidence="5 6" key="1">
    <citation type="submission" date="2024-07" db="EMBL/GenBank/DDBJ databases">
        <title>Genomic Encyclopedia of Type Strains, Phase V (KMG-V): Genome sequencing to study the core and pangenomes of soil and plant-associated prokaryotes.</title>
        <authorList>
            <person name="Whitman W."/>
        </authorList>
    </citation>
    <scope>NUCLEOTIDE SEQUENCE [LARGE SCALE GENOMIC DNA]</scope>
    <source>
        <strain evidence="5 6">USDA 415</strain>
    </source>
</reference>
<keyword evidence="2" id="KW-0560">Oxidoreductase</keyword>
<dbReference type="InterPro" id="IPR036291">
    <property type="entry name" value="NAD(P)-bd_dom_sf"/>
</dbReference>
<evidence type="ECO:0000256" key="3">
    <source>
        <dbReference type="RuleBase" id="RU000363"/>
    </source>
</evidence>
<dbReference type="PANTHER" id="PTHR43115">
    <property type="entry name" value="DEHYDROGENASE/REDUCTASE SDR FAMILY MEMBER 11"/>
    <property type="match status" value="1"/>
</dbReference>
<evidence type="ECO:0000256" key="2">
    <source>
        <dbReference type="ARBA" id="ARBA00023002"/>
    </source>
</evidence>
<dbReference type="PRINTS" id="PR00081">
    <property type="entry name" value="GDHRDH"/>
</dbReference>
<dbReference type="EMBL" id="JBGBZA010000002">
    <property type="protein sequence ID" value="MEY9322533.1"/>
    <property type="molecule type" value="Genomic_DNA"/>
</dbReference>
<dbReference type="Pfam" id="PF00106">
    <property type="entry name" value="adh_short"/>
    <property type="match status" value="1"/>
</dbReference>
<dbReference type="PANTHER" id="PTHR43115:SF4">
    <property type="entry name" value="DEHYDROGENASE_REDUCTASE SDR FAMILY MEMBER 11"/>
    <property type="match status" value="1"/>
</dbReference>
<proteinExistence type="inferred from homology"/>
<name>A0ABV4FI19_BRAEL</name>
<evidence type="ECO:0000256" key="1">
    <source>
        <dbReference type="ARBA" id="ARBA00006484"/>
    </source>
</evidence>
<dbReference type="Proteomes" id="UP001565471">
    <property type="component" value="Unassembled WGS sequence"/>
</dbReference>
<dbReference type="Gene3D" id="3.40.50.720">
    <property type="entry name" value="NAD(P)-binding Rossmann-like Domain"/>
    <property type="match status" value="1"/>
</dbReference>
<keyword evidence="6" id="KW-1185">Reference proteome</keyword>
<dbReference type="InterPro" id="IPR057326">
    <property type="entry name" value="KR_dom"/>
</dbReference>
<sequence>MSGIKDKVALILGGAGGIGSAAAQDLAAKGAKVAIADINRPQADIVAKRIQDRGGVARAYPVDITNKDQVKALVEHVVRDYGALDALINCAGIMFVRPLSEINTEEWETTIDLNVKGALWAIAASLPLFLEQQRGHIINLSSVHGLKVFSPGGAVHSASKFALRALCEGVRAELANTPIRSSLITPGAVDTGMQYKTTGSDSARMLAIYKNAIPAEAVARAITFAMEQPPNVDVNEIVIRPTAQAI</sequence>
<dbReference type="PRINTS" id="PR00080">
    <property type="entry name" value="SDRFAMILY"/>
</dbReference>
<organism evidence="5 6">
    <name type="scientific">Bradyrhizobium elkanii</name>
    <dbReference type="NCBI Taxonomy" id="29448"/>
    <lineage>
        <taxon>Bacteria</taxon>
        <taxon>Pseudomonadati</taxon>
        <taxon>Pseudomonadota</taxon>
        <taxon>Alphaproteobacteria</taxon>
        <taxon>Hyphomicrobiales</taxon>
        <taxon>Nitrobacteraceae</taxon>
        <taxon>Bradyrhizobium</taxon>
    </lineage>
</organism>
<comment type="similarity">
    <text evidence="1 3">Belongs to the short-chain dehydrogenases/reductases (SDR) family.</text>
</comment>
<evidence type="ECO:0000259" key="4">
    <source>
        <dbReference type="SMART" id="SM00822"/>
    </source>
</evidence>